<sequence length="311" mass="34486">MPASVIRFRQVDAFTRKPFSGNPAGVVTDAEHLRSSDMQNIAREINASETTFVLPAENENHDLRLRWFTPTQEVDLCGHGTVAAFHILAEDGAFDLEVNEPQSFLVETRAGVLTVDVEWFDLRPYVKFSLPVPQFFPYPGDTRYLCGALGLSDIELSQKVAPQITGNGFCYVPVRNLESLETLEPNQHLLRTLNDRHDLSGFAVVTTDTGDLDEDWVMRFFAPSLGILEDPVTGTANGPMAAFLWENGFLDKNKKVFSFRALQGENIKRPGIVHVNMAVKDGKVSLIQIAGEAITVIDGNMRLRGQSDGSF</sequence>
<accession>A0A8J7SCN0</accession>
<proteinExistence type="predicted"/>
<evidence type="ECO:0000313" key="2">
    <source>
        <dbReference type="EMBL" id="MBP3193601.1"/>
    </source>
</evidence>
<dbReference type="Proteomes" id="UP000673975">
    <property type="component" value="Unassembled WGS sequence"/>
</dbReference>
<evidence type="ECO:0000313" key="3">
    <source>
        <dbReference type="Proteomes" id="UP000673975"/>
    </source>
</evidence>
<evidence type="ECO:0000256" key="1">
    <source>
        <dbReference type="PIRSR" id="PIRSR016184-1"/>
    </source>
</evidence>
<dbReference type="PANTHER" id="PTHR13774">
    <property type="entry name" value="PHENAZINE BIOSYNTHESIS PROTEIN"/>
    <property type="match status" value="1"/>
</dbReference>
<keyword evidence="3" id="KW-1185">Reference proteome</keyword>
<dbReference type="SUPFAM" id="SSF54506">
    <property type="entry name" value="Diaminopimelate epimerase-like"/>
    <property type="match status" value="1"/>
</dbReference>
<dbReference type="Pfam" id="PF02567">
    <property type="entry name" value="PhzC-PhzF"/>
    <property type="match status" value="1"/>
</dbReference>
<dbReference type="PIRSF" id="PIRSF016184">
    <property type="entry name" value="PhzC_PhzF"/>
    <property type="match status" value="1"/>
</dbReference>
<protein>
    <submittedName>
        <fullName evidence="2">PhzF family phenazine biosynthesis protein</fullName>
    </submittedName>
</protein>
<dbReference type="InterPro" id="IPR003719">
    <property type="entry name" value="Phenazine_PhzF-like"/>
</dbReference>
<gene>
    <name evidence="2" type="ORF">NATSA_13070</name>
</gene>
<dbReference type="Gene3D" id="3.10.310.10">
    <property type="entry name" value="Diaminopimelate Epimerase, Chain A, domain 1"/>
    <property type="match status" value="2"/>
</dbReference>
<organism evidence="2 3">
    <name type="scientific">Natronogracilivirga saccharolytica</name>
    <dbReference type="NCBI Taxonomy" id="2812953"/>
    <lineage>
        <taxon>Bacteria</taxon>
        <taxon>Pseudomonadati</taxon>
        <taxon>Balneolota</taxon>
        <taxon>Balneolia</taxon>
        <taxon>Balneolales</taxon>
        <taxon>Cyclonatronaceae</taxon>
        <taxon>Natronogracilivirga</taxon>
    </lineage>
</organism>
<dbReference type="AlphaFoldDB" id="A0A8J7SCN0"/>
<dbReference type="GO" id="GO:0016853">
    <property type="term" value="F:isomerase activity"/>
    <property type="evidence" value="ECO:0007669"/>
    <property type="project" value="TreeGrafter"/>
</dbReference>
<dbReference type="EMBL" id="JAFIDN010000012">
    <property type="protein sequence ID" value="MBP3193601.1"/>
    <property type="molecule type" value="Genomic_DNA"/>
</dbReference>
<dbReference type="RefSeq" id="WP_210513059.1">
    <property type="nucleotide sequence ID" value="NZ_JAFIDN010000012.1"/>
</dbReference>
<comment type="caution">
    <text evidence="2">The sequence shown here is derived from an EMBL/GenBank/DDBJ whole genome shotgun (WGS) entry which is preliminary data.</text>
</comment>
<dbReference type="NCBIfam" id="TIGR00654">
    <property type="entry name" value="PhzF_family"/>
    <property type="match status" value="1"/>
</dbReference>
<name>A0A8J7SCN0_9BACT</name>
<dbReference type="GO" id="GO:0005737">
    <property type="term" value="C:cytoplasm"/>
    <property type="evidence" value="ECO:0007669"/>
    <property type="project" value="TreeGrafter"/>
</dbReference>
<reference evidence="2" key="1">
    <citation type="submission" date="2021-02" db="EMBL/GenBank/DDBJ databases">
        <title>Natronogracilivirga saccharolytica gen. nov. sp. nov. a new anaerobic, haloalkiliphilic carbohydrate-fermenting bacterium from soda lake and proposing of Cyclonatronumiaceae fam. nov. in the phylum Balneolaeota.</title>
        <authorList>
            <person name="Zhilina T.N."/>
            <person name="Sorokin D.Y."/>
            <person name="Zavarzina D.G."/>
            <person name="Toshchakov S.V."/>
            <person name="Kublanov I.V."/>
        </authorList>
    </citation>
    <scope>NUCLEOTIDE SEQUENCE</scope>
    <source>
        <strain evidence="2">Z-1702</strain>
    </source>
</reference>
<feature type="active site" evidence="1">
    <location>
        <position position="49"/>
    </location>
</feature>